<evidence type="ECO:0000259" key="2">
    <source>
        <dbReference type="SMART" id="SM00857"/>
    </source>
</evidence>
<keyword evidence="4" id="KW-1185">Reference proteome</keyword>
<name>A0A1G8TYZ5_9GAMM</name>
<evidence type="ECO:0000313" key="4">
    <source>
        <dbReference type="Proteomes" id="UP000199527"/>
    </source>
</evidence>
<reference evidence="4" key="1">
    <citation type="submission" date="2016-10" db="EMBL/GenBank/DDBJ databases">
        <authorList>
            <person name="Varghese N."/>
            <person name="Submissions S."/>
        </authorList>
    </citation>
    <scope>NUCLEOTIDE SEQUENCE [LARGE SCALE GENOMIC DNA]</scope>
    <source>
        <strain evidence="4">DSM 23317</strain>
    </source>
</reference>
<dbReference type="SUPFAM" id="SSF53041">
    <property type="entry name" value="Resolvase-like"/>
    <property type="match status" value="1"/>
</dbReference>
<protein>
    <submittedName>
        <fullName evidence="3">Site-specific DNA recombinase</fullName>
    </submittedName>
</protein>
<dbReference type="AlphaFoldDB" id="A0A1G8TYZ5"/>
<feature type="compositionally biased region" description="Basic and acidic residues" evidence="1">
    <location>
        <begin position="195"/>
        <end position="205"/>
    </location>
</feature>
<dbReference type="OrthoDB" id="9797501at2"/>
<accession>A0A1G8TYZ5</accession>
<feature type="region of interest" description="Disordered" evidence="1">
    <location>
        <begin position="195"/>
        <end position="214"/>
    </location>
</feature>
<organism evidence="3 4">
    <name type="scientific">Ferrimonas sediminum</name>
    <dbReference type="NCBI Taxonomy" id="718193"/>
    <lineage>
        <taxon>Bacteria</taxon>
        <taxon>Pseudomonadati</taxon>
        <taxon>Pseudomonadota</taxon>
        <taxon>Gammaproteobacteria</taxon>
        <taxon>Alteromonadales</taxon>
        <taxon>Ferrimonadaceae</taxon>
        <taxon>Ferrimonas</taxon>
    </lineage>
</organism>
<evidence type="ECO:0000313" key="3">
    <source>
        <dbReference type="EMBL" id="SDJ46667.1"/>
    </source>
</evidence>
<proteinExistence type="predicted"/>
<dbReference type="GO" id="GO:0000150">
    <property type="term" value="F:DNA strand exchange activity"/>
    <property type="evidence" value="ECO:0007669"/>
    <property type="project" value="InterPro"/>
</dbReference>
<dbReference type="Gene3D" id="1.10.10.60">
    <property type="entry name" value="Homeodomain-like"/>
    <property type="match status" value="1"/>
</dbReference>
<evidence type="ECO:0000256" key="1">
    <source>
        <dbReference type="SAM" id="MobiDB-lite"/>
    </source>
</evidence>
<dbReference type="SMART" id="SM00857">
    <property type="entry name" value="Resolvase"/>
    <property type="match status" value="1"/>
</dbReference>
<dbReference type="Gene3D" id="3.40.50.1390">
    <property type="entry name" value="Resolvase, N-terminal catalytic domain"/>
    <property type="match status" value="1"/>
</dbReference>
<dbReference type="RefSeq" id="WP_090365362.1">
    <property type="nucleotide sequence ID" value="NZ_FNEM01000008.1"/>
</dbReference>
<dbReference type="Pfam" id="PF00239">
    <property type="entry name" value="Resolvase"/>
    <property type="match status" value="1"/>
</dbReference>
<dbReference type="Proteomes" id="UP000199527">
    <property type="component" value="Unassembled WGS sequence"/>
</dbReference>
<dbReference type="EMBL" id="FNEM01000008">
    <property type="protein sequence ID" value="SDJ46667.1"/>
    <property type="molecule type" value="Genomic_DNA"/>
</dbReference>
<dbReference type="InterPro" id="IPR006119">
    <property type="entry name" value="Resolv_N"/>
</dbReference>
<dbReference type="InterPro" id="IPR036162">
    <property type="entry name" value="Resolvase-like_N_sf"/>
</dbReference>
<sequence>MTHYLYTRYSPKNRAYQEQLATMTAAFPGAAHVEDSIHGQVPPFERPQFTRLFDTLESGDTLVIWWLTAFGRDFNQVLATVNRLLDKGVALQLICEPLRLEPRNEQTNTLLLLLSGYDKVQTQHRLYAAEQGRNALKDQPELWKKKFRGRPADKAKHQHIASLLLDGHTLQSVAEQCDVSLSTVKRVKARLSEVDDEGSLRRRGDMAAADGDAS</sequence>
<feature type="domain" description="Resolvase/invertase-type recombinase catalytic" evidence="2">
    <location>
        <begin position="3"/>
        <end position="134"/>
    </location>
</feature>
<gene>
    <name evidence="3" type="ORF">SAMN04488540_108128</name>
</gene>
<dbReference type="GO" id="GO:0003677">
    <property type="term" value="F:DNA binding"/>
    <property type="evidence" value="ECO:0007669"/>
    <property type="project" value="InterPro"/>
</dbReference>